<dbReference type="InterPro" id="IPR035965">
    <property type="entry name" value="PAS-like_dom_sf"/>
</dbReference>
<dbReference type="Gene3D" id="3.30.450.20">
    <property type="entry name" value="PAS domain"/>
    <property type="match status" value="1"/>
</dbReference>
<dbReference type="SUPFAM" id="SSF55785">
    <property type="entry name" value="PYP-like sensor domain (PAS domain)"/>
    <property type="match status" value="1"/>
</dbReference>
<evidence type="ECO:0000256" key="1">
    <source>
        <dbReference type="SAM" id="Coils"/>
    </source>
</evidence>
<feature type="coiled-coil region" evidence="1">
    <location>
        <begin position="136"/>
        <end position="163"/>
    </location>
</feature>
<proteinExistence type="predicted"/>
<reference evidence="3" key="1">
    <citation type="submission" date="2016-10" db="EMBL/GenBank/DDBJ databases">
        <authorList>
            <person name="Varghese N."/>
            <person name="Submissions S."/>
        </authorList>
    </citation>
    <scope>NUCLEOTIDE SEQUENCE [LARGE SCALE GENOMIC DNA]</scope>
    <source>
        <strain evidence="3">CGMCC 1.6494</strain>
    </source>
</reference>
<keyword evidence="3" id="KW-1185">Reference proteome</keyword>
<dbReference type="RefSeq" id="WP_139172903.1">
    <property type="nucleotide sequence ID" value="NZ_FNII01000004.1"/>
</dbReference>
<sequence length="165" mass="18317">MTTNPSELTACGSWWEHAPTGQLLVDAQGVVYACNAQLAEWIGRPSSALIGQLASGLFDPASRVVYLGLFAFRMATMGRVDEVHLVLRSVHHDDIPVLSCAARLTVDDERLTQISLLPIYRNNRLESELMYARQAAGKADDERSQALEALEQTKQQLRNIKDVHD</sequence>
<dbReference type="EMBL" id="FNII01000004">
    <property type="protein sequence ID" value="SDN33864.1"/>
    <property type="molecule type" value="Genomic_DNA"/>
</dbReference>
<accession>A0A1H0AKJ7</accession>
<evidence type="ECO:0000313" key="2">
    <source>
        <dbReference type="EMBL" id="SDN33864.1"/>
    </source>
</evidence>
<gene>
    <name evidence="2" type="ORF">SAMN04487951_104144</name>
</gene>
<evidence type="ECO:0008006" key="4">
    <source>
        <dbReference type="Google" id="ProtNLM"/>
    </source>
</evidence>
<dbReference type="STRING" id="416873.SAMN04487951_104144"/>
<evidence type="ECO:0000313" key="3">
    <source>
        <dbReference type="Proteomes" id="UP000199677"/>
    </source>
</evidence>
<organism evidence="2 3">
    <name type="scientific">Vreelandella arcis</name>
    <dbReference type="NCBI Taxonomy" id="416873"/>
    <lineage>
        <taxon>Bacteria</taxon>
        <taxon>Pseudomonadati</taxon>
        <taxon>Pseudomonadota</taxon>
        <taxon>Gammaproteobacteria</taxon>
        <taxon>Oceanospirillales</taxon>
        <taxon>Halomonadaceae</taxon>
        <taxon>Vreelandella</taxon>
    </lineage>
</organism>
<keyword evidence="1" id="KW-0175">Coiled coil</keyword>
<protein>
    <recommendedName>
        <fullName evidence="4">PAS fold-containing protein</fullName>
    </recommendedName>
</protein>
<dbReference type="Proteomes" id="UP000199677">
    <property type="component" value="Unassembled WGS sequence"/>
</dbReference>
<dbReference type="OrthoDB" id="5620448at2"/>
<dbReference type="AlphaFoldDB" id="A0A1H0AKJ7"/>
<name>A0A1H0AKJ7_9GAMM</name>